<feature type="transmembrane region" description="Helical" evidence="7">
    <location>
        <begin position="109"/>
        <end position="128"/>
    </location>
</feature>
<keyword evidence="10" id="KW-1185">Reference proteome</keyword>
<comment type="subcellular location">
    <subcellularLocation>
        <location evidence="1">Membrane</location>
        <topology evidence="1">Multi-pass membrane protein</topology>
    </subcellularLocation>
</comment>
<accession>C5C184</accession>
<evidence type="ECO:0000256" key="1">
    <source>
        <dbReference type="ARBA" id="ARBA00004141"/>
    </source>
</evidence>
<dbReference type="InterPro" id="IPR045062">
    <property type="entry name" value="Cyt_c_biogenesis_CcsA/CcmC"/>
</dbReference>
<evidence type="ECO:0000259" key="8">
    <source>
        <dbReference type="Pfam" id="PF01578"/>
    </source>
</evidence>
<evidence type="ECO:0000256" key="2">
    <source>
        <dbReference type="ARBA" id="ARBA00022692"/>
    </source>
</evidence>
<feature type="domain" description="Cytochrome c assembly protein" evidence="8">
    <location>
        <begin position="76"/>
        <end position="346"/>
    </location>
</feature>
<dbReference type="KEGG" id="bcv:Bcav_3251"/>
<dbReference type="PANTHER" id="PTHR30071:SF1">
    <property type="entry name" value="CYTOCHROME B_B6 PROTEIN-RELATED"/>
    <property type="match status" value="1"/>
</dbReference>
<dbReference type="EMBL" id="CP001618">
    <property type="protein sequence ID" value="ACQ81494.1"/>
    <property type="molecule type" value="Genomic_DNA"/>
</dbReference>
<feature type="transmembrane region" description="Helical" evidence="7">
    <location>
        <begin position="291"/>
        <end position="309"/>
    </location>
</feature>
<gene>
    <name evidence="9" type="ordered locus">Bcav_3251</name>
</gene>
<feature type="transmembrane region" description="Helical" evidence="7">
    <location>
        <begin position="45"/>
        <end position="65"/>
    </location>
</feature>
<evidence type="ECO:0000256" key="5">
    <source>
        <dbReference type="ARBA" id="ARBA00023136"/>
    </source>
</evidence>
<sequence length="351" mass="37435">MTDLGDLSLLLITGAMTAYLVAMIAFAIDLSRLRSGVEDARPRKAAGIAMATMWLGAIFHLAGLLTRGLAAGRVPWANMYEFTISSTFVAVAVFLAVQRRRDIRYLGTFVALVSVLSLFLALSVLYVAPDGVMPALQSYWLVIHVSIAAAAVGVFALAAVASGLQLAKDVSDTRASARAAAPVAADEPAVALAGATSVTTSSARVDGRPGRNATAGRGGQAARGATGAPAARPTRGGTVARRVLASLPSADDLERFSYRLNAVGFILWTFTLIAGAIWAEHAWGRYWGWDAKEVWTFVVWVVYAAYLHARSTRGWEGRRAAYFSLAGFASILINYYVVNFFFTSLHTYSGV</sequence>
<dbReference type="STRING" id="471853.Bcav_3251"/>
<dbReference type="NCBIfam" id="TIGR03144">
    <property type="entry name" value="cytochr_II_ccsB"/>
    <property type="match status" value="1"/>
</dbReference>
<feature type="transmembrane region" description="Helical" evidence="7">
    <location>
        <begin position="77"/>
        <end position="97"/>
    </location>
</feature>
<dbReference type="GO" id="GO:0017004">
    <property type="term" value="P:cytochrome complex assembly"/>
    <property type="evidence" value="ECO:0007669"/>
    <property type="project" value="UniProtKB-KW"/>
</dbReference>
<dbReference type="InterPro" id="IPR017562">
    <property type="entry name" value="Cyt_c_biogenesis_CcsA"/>
</dbReference>
<dbReference type="HOGENOM" id="CLU_049710_0_0_11"/>
<evidence type="ECO:0000256" key="6">
    <source>
        <dbReference type="SAM" id="MobiDB-lite"/>
    </source>
</evidence>
<keyword evidence="3" id="KW-0201">Cytochrome c-type biogenesis</keyword>
<dbReference type="RefSeq" id="WP_015883732.1">
    <property type="nucleotide sequence ID" value="NC_012669.1"/>
</dbReference>
<protein>
    <submittedName>
        <fullName evidence="9">Cytochrome c-type biogenesis protein CcsB</fullName>
    </submittedName>
</protein>
<organism evidence="9 10">
    <name type="scientific">Beutenbergia cavernae (strain ATCC BAA-8 / DSM 12333 / CCUG 43141 / JCM 11478 / NBRC 16432 / NCIMB 13614 / HKI 0122)</name>
    <dbReference type="NCBI Taxonomy" id="471853"/>
    <lineage>
        <taxon>Bacteria</taxon>
        <taxon>Bacillati</taxon>
        <taxon>Actinomycetota</taxon>
        <taxon>Actinomycetes</taxon>
        <taxon>Micrococcales</taxon>
        <taxon>Beutenbergiaceae</taxon>
        <taxon>Beutenbergia</taxon>
    </lineage>
</organism>
<evidence type="ECO:0000313" key="10">
    <source>
        <dbReference type="Proteomes" id="UP000007962"/>
    </source>
</evidence>
<feature type="compositionally biased region" description="Low complexity" evidence="6">
    <location>
        <begin position="222"/>
        <end position="236"/>
    </location>
</feature>
<keyword evidence="2 7" id="KW-0812">Transmembrane</keyword>
<dbReference type="GO" id="GO:0020037">
    <property type="term" value="F:heme binding"/>
    <property type="evidence" value="ECO:0007669"/>
    <property type="project" value="InterPro"/>
</dbReference>
<dbReference type="PANTHER" id="PTHR30071">
    <property type="entry name" value="HEME EXPORTER PROTEIN C"/>
    <property type="match status" value="1"/>
</dbReference>
<feature type="region of interest" description="Disordered" evidence="6">
    <location>
        <begin position="200"/>
        <end position="236"/>
    </location>
</feature>
<feature type="transmembrane region" description="Helical" evidence="7">
    <location>
        <begin position="12"/>
        <end position="33"/>
    </location>
</feature>
<evidence type="ECO:0000313" key="9">
    <source>
        <dbReference type="EMBL" id="ACQ81494.1"/>
    </source>
</evidence>
<proteinExistence type="predicted"/>
<evidence type="ECO:0000256" key="3">
    <source>
        <dbReference type="ARBA" id="ARBA00022748"/>
    </source>
</evidence>
<reference evidence="9 10" key="1">
    <citation type="journal article" date="2009" name="Stand. Genomic Sci.">
        <title>Complete genome sequence of Beutenbergia cavernae type strain (HKI 0122).</title>
        <authorList>
            <person name="Land M."/>
            <person name="Pukall R."/>
            <person name="Abt B."/>
            <person name="Goker M."/>
            <person name="Rohde M."/>
            <person name="Glavina Del Rio T."/>
            <person name="Tice H."/>
            <person name="Copeland A."/>
            <person name="Cheng J.F."/>
            <person name="Lucas S."/>
            <person name="Chen F."/>
            <person name="Nolan M."/>
            <person name="Bruce D."/>
            <person name="Goodwin L."/>
            <person name="Pitluck S."/>
            <person name="Ivanova N."/>
            <person name="Mavromatis K."/>
            <person name="Ovchinnikova G."/>
            <person name="Pati A."/>
            <person name="Chen A."/>
            <person name="Palaniappan K."/>
            <person name="Hauser L."/>
            <person name="Chang Y.J."/>
            <person name="Jefferies C.C."/>
            <person name="Saunders E."/>
            <person name="Brettin T."/>
            <person name="Detter J.C."/>
            <person name="Han C."/>
            <person name="Chain P."/>
            <person name="Bristow J."/>
            <person name="Eisen J.A."/>
            <person name="Markowitz V."/>
            <person name="Hugenholtz P."/>
            <person name="Kyrpides N.C."/>
            <person name="Klenk H.P."/>
            <person name="Lapidus A."/>
        </authorList>
    </citation>
    <scope>NUCLEOTIDE SEQUENCE [LARGE SCALE GENOMIC DNA]</scope>
    <source>
        <strain evidence="10">ATCC BAA-8 / DSM 12333 / NBRC 16432</strain>
    </source>
</reference>
<dbReference type="eggNOG" id="COG0755">
    <property type="taxonomic scope" value="Bacteria"/>
</dbReference>
<dbReference type="GO" id="GO:0005886">
    <property type="term" value="C:plasma membrane"/>
    <property type="evidence" value="ECO:0007669"/>
    <property type="project" value="TreeGrafter"/>
</dbReference>
<name>C5C184_BEUC1</name>
<dbReference type="AlphaFoldDB" id="C5C184"/>
<feature type="transmembrane region" description="Helical" evidence="7">
    <location>
        <begin position="321"/>
        <end position="342"/>
    </location>
</feature>
<evidence type="ECO:0000256" key="7">
    <source>
        <dbReference type="SAM" id="Phobius"/>
    </source>
</evidence>
<dbReference type="Pfam" id="PF01578">
    <property type="entry name" value="Cytochrom_C_asm"/>
    <property type="match status" value="1"/>
</dbReference>
<feature type="transmembrane region" description="Helical" evidence="7">
    <location>
        <begin position="140"/>
        <end position="164"/>
    </location>
</feature>
<dbReference type="Proteomes" id="UP000007962">
    <property type="component" value="Chromosome"/>
</dbReference>
<feature type="transmembrane region" description="Helical" evidence="7">
    <location>
        <begin position="260"/>
        <end position="279"/>
    </location>
</feature>
<keyword evidence="4 7" id="KW-1133">Transmembrane helix</keyword>
<keyword evidence="5 7" id="KW-0472">Membrane</keyword>
<dbReference type="InterPro" id="IPR002541">
    <property type="entry name" value="Cyt_c_assembly"/>
</dbReference>
<evidence type="ECO:0000256" key="4">
    <source>
        <dbReference type="ARBA" id="ARBA00022989"/>
    </source>
</evidence>